<dbReference type="Proteomes" id="UP000820818">
    <property type="component" value="Linkage Group LG1"/>
</dbReference>
<evidence type="ECO:0000313" key="3">
    <source>
        <dbReference type="Proteomes" id="UP000820818"/>
    </source>
</evidence>
<evidence type="ECO:0000313" key="2">
    <source>
        <dbReference type="EMBL" id="KAI9565079.1"/>
    </source>
</evidence>
<dbReference type="InterPro" id="IPR005312">
    <property type="entry name" value="DUF1759"/>
</dbReference>
<dbReference type="AlphaFoldDB" id="A0AAD5Q2M4"/>
<evidence type="ECO:0000256" key="1">
    <source>
        <dbReference type="SAM" id="MobiDB-lite"/>
    </source>
</evidence>
<sequence length="567" mass="63417">MTTRQPEDERVQFKQWTAHNDNLRSSTTNSVDLNRNTRSVFRLPKLDLKPYDGDPKKWPDFIAIFRDLAHSDSSLSATEKMALLKRSLSEEIRNGLGDSLSSSALYTEAFTELESTYGHPQIVSRAYIQSLIELPKVNNNDYKTLLKFSQTLNGAVSSLKNGDFTNWIHVIVKGEMMAKHCLVSAASSSPPNQSILKPNWQQTDRKTNQKSPCKQNLDVSPVQRRSPNFFVYELHIFVFRRKIKNHQGLQLLSTLPNLRTKGFFNKTKCNIQECTAHHHVLLHGAPNLSVSFKNEGKALKEHKSEASQDKNTTKKGVGTHTVEGDSTTTLLLTVPVIIEVNGVHVKTVGILDQGSQASLILDKISKKLKLDGPTQSSPLATFHGNDPKIKVKCVSFNILTADSSRSFEVKCAYTVPRLQIHNTSLNWSVVKHQWSHLRDIEPINVDRSEIGVLLARDVLRVHDVLDSRYPADGADAPDAIKTHFGWCVTGPVATTALHPTLHINALSISPQLTDQFLHDLVNQFWLTESFGVRPSTTLPLSTDDKAALKILEQTTRHTGERYCTKSG</sequence>
<accession>A0AAD5Q2M4</accession>
<gene>
    <name evidence="2" type="ORF">GHT06_008830</name>
</gene>
<feature type="region of interest" description="Disordered" evidence="1">
    <location>
        <begin position="189"/>
        <end position="218"/>
    </location>
</feature>
<feature type="compositionally biased region" description="Polar residues" evidence="1">
    <location>
        <begin position="209"/>
        <end position="218"/>
    </location>
</feature>
<name>A0AAD5Q2M4_9CRUS</name>
<comment type="caution">
    <text evidence="2">The sequence shown here is derived from an EMBL/GenBank/DDBJ whole genome shotgun (WGS) entry which is preliminary data.</text>
</comment>
<protein>
    <recommendedName>
        <fullName evidence="4">Peptidase aspartic putative domain-containing protein</fullName>
    </recommendedName>
</protein>
<dbReference type="PANTHER" id="PTHR47331">
    <property type="entry name" value="PHD-TYPE DOMAIN-CONTAINING PROTEIN"/>
    <property type="match status" value="1"/>
</dbReference>
<organism evidence="2 3">
    <name type="scientific">Daphnia sinensis</name>
    <dbReference type="NCBI Taxonomy" id="1820382"/>
    <lineage>
        <taxon>Eukaryota</taxon>
        <taxon>Metazoa</taxon>
        <taxon>Ecdysozoa</taxon>
        <taxon>Arthropoda</taxon>
        <taxon>Crustacea</taxon>
        <taxon>Branchiopoda</taxon>
        <taxon>Diplostraca</taxon>
        <taxon>Cladocera</taxon>
        <taxon>Anomopoda</taxon>
        <taxon>Daphniidae</taxon>
        <taxon>Daphnia</taxon>
        <taxon>Daphnia similis group</taxon>
    </lineage>
</organism>
<dbReference type="Pfam" id="PF03564">
    <property type="entry name" value="DUF1759"/>
    <property type="match status" value="1"/>
</dbReference>
<feature type="compositionally biased region" description="Basic and acidic residues" evidence="1">
    <location>
        <begin position="297"/>
        <end position="312"/>
    </location>
</feature>
<proteinExistence type="predicted"/>
<reference evidence="2 3" key="1">
    <citation type="submission" date="2022-05" db="EMBL/GenBank/DDBJ databases">
        <title>A multi-omics perspective on studying reproductive biology in Daphnia sinensis.</title>
        <authorList>
            <person name="Jia J."/>
        </authorList>
    </citation>
    <scope>NUCLEOTIDE SEQUENCE [LARGE SCALE GENOMIC DNA]</scope>
    <source>
        <strain evidence="2 3">WSL</strain>
    </source>
</reference>
<feature type="compositionally biased region" description="Polar residues" evidence="1">
    <location>
        <begin position="189"/>
        <end position="202"/>
    </location>
</feature>
<feature type="region of interest" description="Disordered" evidence="1">
    <location>
        <begin position="297"/>
        <end position="322"/>
    </location>
</feature>
<dbReference type="EMBL" id="WJBH02000001">
    <property type="protein sequence ID" value="KAI9565079.1"/>
    <property type="molecule type" value="Genomic_DNA"/>
</dbReference>
<keyword evidence="3" id="KW-1185">Reference proteome</keyword>
<dbReference type="PANTHER" id="PTHR47331:SF5">
    <property type="entry name" value="RIBONUCLEASE H"/>
    <property type="match status" value="1"/>
</dbReference>
<evidence type="ECO:0008006" key="4">
    <source>
        <dbReference type="Google" id="ProtNLM"/>
    </source>
</evidence>